<evidence type="ECO:0000256" key="4">
    <source>
        <dbReference type="ARBA" id="ARBA00022801"/>
    </source>
</evidence>
<dbReference type="EC" id="3.6.4.13" evidence="1"/>
<keyword evidence="2" id="KW-0507">mRNA processing</keyword>
<evidence type="ECO:0000256" key="7">
    <source>
        <dbReference type="ARBA" id="ARBA00023187"/>
    </source>
</evidence>
<dbReference type="GO" id="GO:0003676">
    <property type="term" value="F:nucleic acid binding"/>
    <property type="evidence" value="ECO:0007669"/>
    <property type="project" value="InterPro"/>
</dbReference>
<feature type="region of interest" description="Disordered" evidence="12">
    <location>
        <begin position="1"/>
        <end position="226"/>
    </location>
</feature>
<dbReference type="GO" id="GO:0006397">
    <property type="term" value="P:mRNA processing"/>
    <property type="evidence" value="ECO:0007669"/>
    <property type="project" value="UniProtKB-KW"/>
</dbReference>
<dbReference type="OrthoDB" id="196131at2759"/>
<evidence type="ECO:0000259" key="14">
    <source>
        <dbReference type="PROSITE" id="PS51194"/>
    </source>
</evidence>
<dbReference type="CTD" id="9416"/>
<dbReference type="Proteomes" id="UP000192220">
    <property type="component" value="Unplaced"/>
</dbReference>
<keyword evidence="7" id="KW-0508">mRNA splicing</keyword>
<feature type="domain" description="DEAD-box RNA helicase Q" evidence="15">
    <location>
        <begin position="373"/>
        <end position="401"/>
    </location>
</feature>
<evidence type="ECO:0000256" key="6">
    <source>
        <dbReference type="ARBA" id="ARBA00022840"/>
    </source>
</evidence>
<evidence type="ECO:0000256" key="8">
    <source>
        <dbReference type="ARBA" id="ARBA00037954"/>
    </source>
</evidence>
<evidence type="ECO:0000256" key="2">
    <source>
        <dbReference type="ARBA" id="ARBA00022664"/>
    </source>
</evidence>
<dbReference type="SMART" id="SM00487">
    <property type="entry name" value="DEXDc"/>
    <property type="match status" value="1"/>
</dbReference>
<protein>
    <recommendedName>
        <fullName evidence="1">RNA helicase</fullName>
        <ecNumber evidence="1">3.6.4.13</ecNumber>
    </recommendedName>
</protein>
<name>A0A2I4B4N1_AUSLI</name>
<evidence type="ECO:0000256" key="1">
    <source>
        <dbReference type="ARBA" id="ARBA00012552"/>
    </source>
</evidence>
<dbReference type="SUPFAM" id="SSF52540">
    <property type="entry name" value="P-loop containing nucleoside triphosphate hydrolases"/>
    <property type="match status" value="2"/>
</dbReference>
<dbReference type="InParanoid" id="A0A2I4B4N1"/>
<dbReference type="InterPro" id="IPR057479">
    <property type="entry name" value="PRP28/DDX23-like_helical"/>
</dbReference>
<feature type="compositionally biased region" description="Basic and acidic residues" evidence="12">
    <location>
        <begin position="1"/>
        <end position="21"/>
    </location>
</feature>
<sequence length="723" mass="84335">MAADSADRKVADSSGSKDRERKRSRSRDRKGSPSRKRHRSRERNRSKSPERDRRMKDKDRDKDRDRDKDKDRGRKDRDSHRRDKDRKRSRSLSPKSKDRVKKEKEIKTEEEEDDKKKKEKVQPLSLEELLAKKKAEEEAEAKPKFLSKAEREAEALKRREQQVEERKKMLDEERKKRRVFQDIGRKMLEDPQERERRERRERIERENNGNEEDDGRQKLREEKDKGKELQAIKERYLGGIKKRRRTRHLNDRKFVFEWDASEDTSVDYNPIYKEKHQVQLYGRGFIAGIDLKQQKREQSRFYGDLMEKRRTLEEKEQEETRLKKVRKKEAKQRWDDRHWSQKKLDEMTDRDWRIFREDYSITTKGGKIPNPIRNWKEYALPAHILEVIDKCGYKEPTPIQRQAIPIGLQNRDIIGVAETGSGKTAAFLIPLLVWITTLPKIDRIEDSDQGPYAVILAPTRELAQQIEEETIKFGKPLGIRTVAVIGGISREDQGFRLRMGCEFQTVMFTATMPPAVERLARSYLRRPAVVYIGSAGKPHERVEQKVLLMSEGEKRKKLLEVLSHGFEPPIIIFVNQKKGCDVLAKSLEKMGYNACTLHGGKGQEQREFALSNLKAGAKDILVATDVAGRGIDIQDVSMVINYDMAKNIEDYIHRIGRTGRAGKSGVAMTFLTKEDSAVFYDLKQAILESPVSTCPPELTNHPDAQHKPGTILTKKRREETIFA</sequence>
<dbReference type="RefSeq" id="XP_013862708.1">
    <property type="nucleotide sequence ID" value="XM_014007254.1"/>
</dbReference>
<dbReference type="SMART" id="SM00490">
    <property type="entry name" value="HELICc"/>
    <property type="match status" value="1"/>
</dbReference>
<comment type="similarity">
    <text evidence="8">Belongs to the DEAD box helicase family. DDX23/PRP28 subfamily.</text>
</comment>
<keyword evidence="5 17" id="KW-0347">Helicase</keyword>
<proteinExistence type="inferred from homology"/>
<dbReference type="GeneID" id="106516750"/>
<evidence type="ECO:0000313" key="17">
    <source>
        <dbReference type="RefSeq" id="XP_013862708.1"/>
    </source>
</evidence>
<gene>
    <name evidence="17" type="primary">ddx23</name>
</gene>
<dbReference type="FunCoup" id="A0A2I4B4N1">
    <property type="interactions" value="1616"/>
</dbReference>
<organism evidence="16 17">
    <name type="scientific">Austrofundulus limnaeus</name>
    <name type="common">Annual killifish</name>
    <dbReference type="NCBI Taxonomy" id="52670"/>
    <lineage>
        <taxon>Eukaryota</taxon>
        <taxon>Metazoa</taxon>
        <taxon>Chordata</taxon>
        <taxon>Craniata</taxon>
        <taxon>Vertebrata</taxon>
        <taxon>Euteleostomi</taxon>
        <taxon>Actinopterygii</taxon>
        <taxon>Neopterygii</taxon>
        <taxon>Teleostei</taxon>
        <taxon>Neoteleostei</taxon>
        <taxon>Acanthomorphata</taxon>
        <taxon>Ovalentaria</taxon>
        <taxon>Atherinomorphae</taxon>
        <taxon>Cyprinodontiformes</taxon>
        <taxon>Rivulidae</taxon>
        <taxon>Austrofundulus</taxon>
    </lineage>
</organism>
<evidence type="ECO:0000256" key="9">
    <source>
        <dbReference type="ARBA" id="ARBA00047984"/>
    </source>
</evidence>
<evidence type="ECO:0000256" key="12">
    <source>
        <dbReference type="SAM" id="MobiDB-lite"/>
    </source>
</evidence>
<evidence type="ECO:0000256" key="5">
    <source>
        <dbReference type="ARBA" id="ARBA00022806"/>
    </source>
</evidence>
<dbReference type="KEGG" id="alim:106516750"/>
<feature type="compositionally biased region" description="Basic and acidic residues" evidence="12">
    <location>
        <begin position="43"/>
        <end position="82"/>
    </location>
</feature>
<dbReference type="InterPro" id="IPR014014">
    <property type="entry name" value="RNA_helicase_DEAD_Q_motif"/>
</dbReference>
<dbReference type="Gene3D" id="3.40.50.300">
    <property type="entry name" value="P-loop containing nucleotide triphosphate hydrolases"/>
    <property type="match status" value="2"/>
</dbReference>
<keyword evidence="3" id="KW-0547">Nucleotide-binding</keyword>
<keyword evidence="6" id="KW-0067">ATP-binding</keyword>
<dbReference type="FunFam" id="3.40.50.300:FF:000520">
    <property type="entry name" value="probable ATP-dependent RNA helicase DDX23"/>
    <property type="match status" value="1"/>
</dbReference>
<dbReference type="CDD" id="cd18787">
    <property type="entry name" value="SF2_C_DEAD"/>
    <property type="match status" value="1"/>
</dbReference>
<evidence type="ECO:0000256" key="10">
    <source>
        <dbReference type="PROSITE-ProRule" id="PRU00552"/>
    </source>
</evidence>
<keyword evidence="11" id="KW-0175">Coiled coil</keyword>
<reference evidence="17" key="1">
    <citation type="submission" date="2025-08" db="UniProtKB">
        <authorList>
            <consortium name="RefSeq"/>
        </authorList>
    </citation>
    <scope>IDENTIFICATION</scope>
    <source>
        <strain evidence="17">Quisiro</strain>
        <tissue evidence="17">Liver</tissue>
    </source>
</reference>
<feature type="compositionally biased region" description="Basic residues" evidence="12">
    <location>
        <begin position="22"/>
        <end position="42"/>
    </location>
</feature>
<feature type="short sequence motif" description="Q motif" evidence="10">
    <location>
        <begin position="373"/>
        <end position="401"/>
    </location>
</feature>
<dbReference type="InterPro" id="IPR014001">
    <property type="entry name" value="Helicase_ATP-bd"/>
</dbReference>
<evidence type="ECO:0000256" key="3">
    <source>
        <dbReference type="ARBA" id="ARBA00022741"/>
    </source>
</evidence>
<feature type="compositionally biased region" description="Basic and acidic residues" evidence="12">
    <location>
        <begin position="129"/>
        <end position="208"/>
    </location>
</feature>
<feature type="domain" description="Helicase C-terminal" evidence="14">
    <location>
        <begin position="554"/>
        <end position="702"/>
    </location>
</feature>
<keyword evidence="4" id="KW-0378">Hydrolase</keyword>
<evidence type="ECO:0000313" key="16">
    <source>
        <dbReference type="Proteomes" id="UP000192220"/>
    </source>
</evidence>
<dbReference type="GO" id="GO:0003724">
    <property type="term" value="F:RNA helicase activity"/>
    <property type="evidence" value="ECO:0007669"/>
    <property type="project" value="UniProtKB-EC"/>
</dbReference>
<accession>A0A2I4B4N1</accession>
<feature type="coiled-coil region" evidence="11">
    <location>
        <begin position="305"/>
        <end position="332"/>
    </location>
</feature>
<comment type="catalytic activity">
    <reaction evidence="9">
        <text>ATP + H2O = ADP + phosphate + H(+)</text>
        <dbReference type="Rhea" id="RHEA:13065"/>
        <dbReference type="ChEBI" id="CHEBI:15377"/>
        <dbReference type="ChEBI" id="CHEBI:15378"/>
        <dbReference type="ChEBI" id="CHEBI:30616"/>
        <dbReference type="ChEBI" id="CHEBI:43474"/>
        <dbReference type="ChEBI" id="CHEBI:456216"/>
        <dbReference type="EC" id="3.6.4.13"/>
    </reaction>
</comment>
<feature type="compositionally biased region" description="Basic and acidic residues" evidence="12">
    <location>
        <begin position="215"/>
        <end position="226"/>
    </location>
</feature>
<dbReference type="InterPro" id="IPR011545">
    <property type="entry name" value="DEAD/DEAH_box_helicase_dom"/>
</dbReference>
<dbReference type="PANTHER" id="PTHR47958">
    <property type="entry name" value="ATP-DEPENDENT RNA HELICASE DBP3"/>
    <property type="match status" value="1"/>
</dbReference>
<dbReference type="InterPro" id="IPR001650">
    <property type="entry name" value="Helicase_C-like"/>
</dbReference>
<evidence type="ECO:0000259" key="15">
    <source>
        <dbReference type="PROSITE" id="PS51195"/>
    </source>
</evidence>
<dbReference type="Pfam" id="PF00271">
    <property type="entry name" value="Helicase_C"/>
    <property type="match status" value="1"/>
</dbReference>
<evidence type="ECO:0000259" key="13">
    <source>
        <dbReference type="PROSITE" id="PS51192"/>
    </source>
</evidence>
<dbReference type="Pfam" id="PF25430">
    <property type="entry name" value="DDX23"/>
    <property type="match status" value="1"/>
</dbReference>
<dbReference type="AlphaFoldDB" id="A0A2I4B4N1"/>
<dbReference type="PROSITE" id="PS51195">
    <property type="entry name" value="Q_MOTIF"/>
    <property type="match status" value="1"/>
</dbReference>
<dbReference type="PROSITE" id="PS51192">
    <property type="entry name" value="HELICASE_ATP_BIND_1"/>
    <property type="match status" value="1"/>
</dbReference>
<dbReference type="InterPro" id="IPR027417">
    <property type="entry name" value="P-loop_NTPase"/>
</dbReference>
<dbReference type="PROSITE" id="PS51194">
    <property type="entry name" value="HELICASE_CTER"/>
    <property type="match status" value="1"/>
</dbReference>
<dbReference type="GO" id="GO:0008380">
    <property type="term" value="P:RNA splicing"/>
    <property type="evidence" value="ECO:0007669"/>
    <property type="project" value="UniProtKB-KW"/>
</dbReference>
<dbReference type="GO" id="GO:0005524">
    <property type="term" value="F:ATP binding"/>
    <property type="evidence" value="ECO:0007669"/>
    <property type="project" value="UniProtKB-KW"/>
</dbReference>
<feature type="domain" description="Helicase ATP-binding" evidence="13">
    <location>
        <begin position="404"/>
        <end position="571"/>
    </location>
</feature>
<feature type="compositionally biased region" description="Basic and acidic residues" evidence="12">
    <location>
        <begin position="95"/>
        <end position="107"/>
    </location>
</feature>
<evidence type="ECO:0000256" key="11">
    <source>
        <dbReference type="SAM" id="Coils"/>
    </source>
</evidence>
<dbReference type="STRING" id="52670.A0A2I4B4N1"/>
<dbReference type="GO" id="GO:0016787">
    <property type="term" value="F:hydrolase activity"/>
    <property type="evidence" value="ECO:0007669"/>
    <property type="project" value="UniProtKB-KW"/>
</dbReference>
<keyword evidence="16" id="KW-1185">Reference proteome</keyword>
<dbReference type="Pfam" id="PF00270">
    <property type="entry name" value="DEAD"/>
    <property type="match status" value="1"/>
</dbReference>